<dbReference type="Proteomes" id="UP000052978">
    <property type="component" value="Unassembled WGS sequence"/>
</dbReference>
<keyword evidence="3" id="KW-1185">Reference proteome</keyword>
<gene>
    <name evidence="2" type="ORF">D623_10014610</name>
</gene>
<protein>
    <submittedName>
        <fullName evidence="2">Uncharacterized protein</fullName>
    </submittedName>
</protein>
<dbReference type="EMBL" id="KE161502">
    <property type="protein sequence ID" value="EPQ04234.1"/>
    <property type="molecule type" value="Genomic_DNA"/>
</dbReference>
<reference evidence="2 3" key="1">
    <citation type="journal article" date="2013" name="Nat. Commun.">
        <title>Genome analysis reveals insights into physiology and longevity of the Brandt's bat Myotis brandtii.</title>
        <authorList>
            <person name="Seim I."/>
            <person name="Fang X."/>
            <person name="Xiong Z."/>
            <person name="Lobanov A.V."/>
            <person name="Huang Z."/>
            <person name="Ma S."/>
            <person name="Feng Y."/>
            <person name="Turanov A.A."/>
            <person name="Zhu Y."/>
            <person name="Lenz T.L."/>
            <person name="Gerashchenko M.V."/>
            <person name="Fan D."/>
            <person name="Hee Yim S."/>
            <person name="Yao X."/>
            <person name="Jordan D."/>
            <person name="Xiong Y."/>
            <person name="Ma Y."/>
            <person name="Lyapunov A.N."/>
            <person name="Chen G."/>
            <person name="Kulakova O.I."/>
            <person name="Sun Y."/>
            <person name="Lee S.G."/>
            <person name="Bronson R.T."/>
            <person name="Moskalev A.A."/>
            <person name="Sunyaev S.R."/>
            <person name="Zhang G."/>
            <person name="Krogh A."/>
            <person name="Wang J."/>
            <person name="Gladyshev V.N."/>
        </authorList>
    </citation>
    <scope>NUCLEOTIDE SEQUENCE [LARGE SCALE GENOMIC DNA]</scope>
</reference>
<name>S7MIL5_MYOBR</name>
<evidence type="ECO:0000313" key="2">
    <source>
        <dbReference type="EMBL" id="EPQ04234.1"/>
    </source>
</evidence>
<feature type="region of interest" description="Disordered" evidence="1">
    <location>
        <begin position="1"/>
        <end position="32"/>
    </location>
</feature>
<dbReference type="AlphaFoldDB" id="S7MIL5"/>
<accession>S7MIL5</accession>
<organism evidence="2 3">
    <name type="scientific">Myotis brandtii</name>
    <name type="common">Brandt's bat</name>
    <dbReference type="NCBI Taxonomy" id="109478"/>
    <lineage>
        <taxon>Eukaryota</taxon>
        <taxon>Metazoa</taxon>
        <taxon>Chordata</taxon>
        <taxon>Craniata</taxon>
        <taxon>Vertebrata</taxon>
        <taxon>Euteleostomi</taxon>
        <taxon>Mammalia</taxon>
        <taxon>Eutheria</taxon>
        <taxon>Laurasiatheria</taxon>
        <taxon>Chiroptera</taxon>
        <taxon>Yangochiroptera</taxon>
        <taxon>Vespertilionidae</taxon>
        <taxon>Myotis</taxon>
    </lineage>
</organism>
<sequence>MGVRSGKCPDFLRRGGRRPHTEAEPGSTVRASAPEIAAHLSVISPKCRVGRALARKMRHNRRYSLDIGRRDGN</sequence>
<proteinExistence type="predicted"/>
<evidence type="ECO:0000256" key="1">
    <source>
        <dbReference type="SAM" id="MobiDB-lite"/>
    </source>
</evidence>
<evidence type="ECO:0000313" key="3">
    <source>
        <dbReference type="Proteomes" id="UP000052978"/>
    </source>
</evidence>